<evidence type="ECO:0000313" key="3">
    <source>
        <dbReference type="Proteomes" id="UP000248857"/>
    </source>
</evidence>
<dbReference type="GO" id="GO:0070205">
    <property type="term" value="F:2-succinyl-6-hydroxy-2,4-cyclohexadiene-1-carboxylate synthase activity"/>
    <property type="evidence" value="ECO:0007669"/>
    <property type="project" value="UniProtKB-EC"/>
</dbReference>
<dbReference type="PRINTS" id="PR00111">
    <property type="entry name" value="ABHYDROLASE"/>
</dbReference>
<dbReference type="Pfam" id="PF12697">
    <property type="entry name" value="Abhydrolase_6"/>
    <property type="match status" value="1"/>
</dbReference>
<dbReference type="RefSeq" id="WP_110986799.1">
    <property type="nucleotide sequence ID" value="NZ_CAWNWM010000008.1"/>
</dbReference>
<comment type="caution">
    <text evidence="2">The sequence shown here is derived from an EMBL/GenBank/DDBJ whole genome shotgun (WGS) entry which is preliminary data.</text>
</comment>
<evidence type="ECO:0000259" key="1">
    <source>
        <dbReference type="Pfam" id="PF12697"/>
    </source>
</evidence>
<dbReference type="EC" id="4.2.99.20" evidence="2"/>
<protein>
    <submittedName>
        <fullName evidence="2">2-succinyl-6-hydroxy-2, 4-cyclohexadiene-1-carboxylate synthase</fullName>
        <ecNumber evidence="2">4.2.99.20</ecNumber>
    </submittedName>
</protein>
<reference evidence="2 3" key="1">
    <citation type="journal article" date="2018" name="Sci. Rep.">
        <title>A novel species of the marine cyanobacterium Acaryochloris with a unique pigment content and lifestyle.</title>
        <authorList>
            <person name="Partensky F."/>
            <person name="Six C."/>
            <person name="Ratin M."/>
            <person name="Garczarek L."/>
            <person name="Vaulot D."/>
            <person name="Probert I."/>
            <person name="Calteau A."/>
            <person name="Gourvil P."/>
            <person name="Marie D."/>
            <person name="Grebert T."/>
            <person name="Bouchier C."/>
            <person name="Le Panse S."/>
            <person name="Gachenot M."/>
            <person name="Rodriguez F."/>
            <person name="Garrido J.L."/>
        </authorList>
    </citation>
    <scope>NUCLEOTIDE SEQUENCE [LARGE SCALE GENOMIC DNA]</scope>
    <source>
        <strain evidence="2 3">RCC1774</strain>
    </source>
</reference>
<dbReference type="AlphaFoldDB" id="A0A2W1JGS4"/>
<dbReference type="InterPro" id="IPR029058">
    <property type="entry name" value="AB_hydrolase_fold"/>
</dbReference>
<gene>
    <name evidence="2" type="primary">menH_4</name>
    <name evidence="2" type="ORF">C1752_03365</name>
</gene>
<proteinExistence type="predicted"/>
<dbReference type="EMBL" id="PQWO01000008">
    <property type="protein sequence ID" value="PZD72790.1"/>
    <property type="molecule type" value="Genomic_DNA"/>
</dbReference>
<keyword evidence="2" id="KW-0456">Lyase</keyword>
<sequence length="308" mass="33560">MKQADSNFLPASATEIQDRAAQTLLQQVRRQTVEVCTDFGEVNIPTAFACMGPESIPIPQLTSPMLCLPGFDSSLLEYRYLLPILAVQQKCWVLDWYGCGFTAYCPRLSVHPVHIRQHLLTVISRWIGQPVVLIGASLGGAVALDFAMHHPECVRSLVVIDSVGFSGHFPLGPSCPLAILEMGADWLCLRKQTALAAATALSLPSTVIEPLRCSQLHQEMPGWKATITTFCQSGGYADLGPRITDVSHPTLVMWGVSDDVLGTGDALRFRQTISNSQLVWVSQAGHAPHIDQPHIVAKHLLAFTTEVS</sequence>
<organism evidence="2 3">
    <name type="scientific">Acaryochloris thomasi RCC1774</name>
    <dbReference type="NCBI Taxonomy" id="1764569"/>
    <lineage>
        <taxon>Bacteria</taxon>
        <taxon>Bacillati</taxon>
        <taxon>Cyanobacteriota</taxon>
        <taxon>Cyanophyceae</taxon>
        <taxon>Acaryochloridales</taxon>
        <taxon>Acaryochloridaceae</taxon>
        <taxon>Acaryochloris</taxon>
        <taxon>Acaryochloris thomasi</taxon>
    </lineage>
</organism>
<evidence type="ECO:0000313" key="2">
    <source>
        <dbReference type="EMBL" id="PZD72790.1"/>
    </source>
</evidence>
<dbReference type="InterPro" id="IPR000073">
    <property type="entry name" value="AB_hydrolase_1"/>
</dbReference>
<accession>A0A2W1JGS4</accession>
<feature type="domain" description="AB hydrolase-1" evidence="1">
    <location>
        <begin position="66"/>
        <end position="298"/>
    </location>
</feature>
<dbReference type="PANTHER" id="PTHR43689:SF8">
    <property type="entry name" value="ALPHA_BETA-HYDROLASES SUPERFAMILY PROTEIN"/>
    <property type="match status" value="1"/>
</dbReference>
<dbReference type="PANTHER" id="PTHR43689">
    <property type="entry name" value="HYDROLASE"/>
    <property type="match status" value="1"/>
</dbReference>
<keyword evidence="3" id="KW-1185">Reference proteome</keyword>
<dbReference type="SUPFAM" id="SSF53474">
    <property type="entry name" value="alpha/beta-Hydrolases"/>
    <property type="match status" value="1"/>
</dbReference>
<name>A0A2W1JGS4_9CYAN</name>
<dbReference type="Gene3D" id="3.40.50.1820">
    <property type="entry name" value="alpha/beta hydrolase"/>
    <property type="match status" value="1"/>
</dbReference>
<dbReference type="Proteomes" id="UP000248857">
    <property type="component" value="Unassembled WGS sequence"/>
</dbReference>
<dbReference type="OrthoDB" id="9780765at2"/>